<feature type="domain" description="TRAM" evidence="1">
    <location>
        <begin position="6"/>
        <end position="66"/>
    </location>
</feature>
<reference evidence="2" key="2">
    <citation type="journal article" date="2014" name="ISME J.">
        <title>Microbial stratification in low pH oxic and suboxic macroscopic growths along an acid mine drainage.</title>
        <authorList>
            <person name="Mendez-Garcia C."/>
            <person name="Mesa V."/>
            <person name="Sprenger R.R."/>
            <person name="Richter M."/>
            <person name="Diez M.S."/>
            <person name="Solano J."/>
            <person name="Bargiela R."/>
            <person name="Golyshina O.V."/>
            <person name="Manteca A."/>
            <person name="Ramos J.L."/>
            <person name="Gallego J.R."/>
            <person name="Llorente I."/>
            <person name="Martins Dos Santos V.A."/>
            <person name="Jensen O.N."/>
            <person name="Pelaez A.I."/>
            <person name="Sanchez J."/>
            <person name="Ferrer M."/>
        </authorList>
    </citation>
    <scope>NUCLEOTIDE SEQUENCE</scope>
</reference>
<organism evidence="2">
    <name type="scientific">mine drainage metagenome</name>
    <dbReference type="NCBI Taxonomy" id="410659"/>
    <lineage>
        <taxon>unclassified sequences</taxon>
        <taxon>metagenomes</taxon>
        <taxon>ecological metagenomes</taxon>
    </lineage>
</organism>
<proteinExistence type="predicted"/>
<dbReference type="Pfam" id="PF01938">
    <property type="entry name" value="TRAM"/>
    <property type="match status" value="1"/>
</dbReference>
<comment type="caution">
    <text evidence="2">The sequence shown here is derived from an EMBL/GenBank/DDBJ whole genome shotgun (WGS) entry which is preliminary data.</text>
</comment>
<dbReference type="InterPro" id="IPR012340">
    <property type="entry name" value="NA-bd_OB-fold"/>
</dbReference>
<dbReference type="GO" id="GO:0016740">
    <property type="term" value="F:transferase activity"/>
    <property type="evidence" value="ECO:0007669"/>
    <property type="project" value="UniProtKB-KW"/>
</dbReference>
<dbReference type="AlphaFoldDB" id="T1A7E4"/>
<protein>
    <submittedName>
        <fullName evidence="2">Deoxyribonuclease/rho motif-related TRAM</fullName>
        <ecNumber evidence="2">2.-.-.-</ecNumber>
    </submittedName>
</protein>
<dbReference type="Gene3D" id="2.40.50.140">
    <property type="entry name" value="Nucleic acid-binding proteins"/>
    <property type="match status" value="1"/>
</dbReference>
<sequence length="79" mass="8798">MVVTNYITEGSEHEVKVIAKGARGEGISRIENITVIIRNAKMRIGNTYKIKVTKVYRTFAYAELNEGKGQLIGNSVIEL</sequence>
<dbReference type="PROSITE" id="PS50926">
    <property type="entry name" value="TRAM"/>
    <property type="match status" value="1"/>
</dbReference>
<reference evidence="2" key="1">
    <citation type="submission" date="2013-08" db="EMBL/GenBank/DDBJ databases">
        <authorList>
            <person name="Mendez C."/>
            <person name="Richter M."/>
            <person name="Ferrer M."/>
            <person name="Sanchez J."/>
        </authorList>
    </citation>
    <scope>NUCLEOTIDE SEQUENCE</scope>
</reference>
<gene>
    <name evidence="2" type="ORF">B2A_05181</name>
</gene>
<keyword evidence="2" id="KW-0808">Transferase</keyword>
<dbReference type="EC" id="2.-.-.-" evidence="2"/>
<dbReference type="InterPro" id="IPR002792">
    <property type="entry name" value="TRAM_dom"/>
</dbReference>
<dbReference type="SUPFAM" id="SSF50249">
    <property type="entry name" value="Nucleic acid-binding proteins"/>
    <property type="match status" value="1"/>
</dbReference>
<evidence type="ECO:0000259" key="1">
    <source>
        <dbReference type="PROSITE" id="PS50926"/>
    </source>
</evidence>
<accession>T1A7E4</accession>
<name>T1A7E4_9ZZZZ</name>
<evidence type="ECO:0000313" key="2">
    <source>
        <dbReference type="EMBL" id="EQD56571.1"/>
    </source>
</evidence>
<dbReference type="EMBL" id="AUZZ01003572">
    <property type="protein sequence ID" value="EQD56571.1"/>
    <property type="molecule type" value="Genomic_DNA"/>
</dbReference>